<dbReference type="PANTHER" id="PTHR42928">
    <property type="entry name" value="TRICARBOXYLATE-BINDING PROTEIN"/>
    <property type="match status" value="1"/>
</dbReference>
<dbReference type="PANTHER" id="PTHR42928:SF5">
    <property type="entry name" value="BLR1237 PROTEIN"/>
    <property type="match status" value="1"/>
</dbReference>
<dbReference type="SUPFAM" id="SSF53850">
    <property type="entry name" value="Periplasmic binding protein-like II"/>
    <property type="match status" value="1"/>
</dbReference>
<reference evidence="4" key="1">
    <citation type="submission" date="2017-05" db="EMBL/GenBank/DDBJ databases">
        <title>Complete and WGS of Bordetella genogroups.</title>
        <authorList>
            <person name="Spilker T."/>
            <person name="Lipuma J."/>
        </authorList>
    </citation>
    <scope>NUCLEOTIDE SEQUENCE [LARGE SCALE GENOMIC DNA]</scope>
    <source>
        <strain evidence="4">AU6712</strain>
    </source>
</reference>
<evidence type="ECO:0000313" key="3">
    <source>
        <dbReference type="EMBL" id="OZI77298.1"/>
    </source>
</evidence>
<dbReference type="EMBL" id="NEVU01000001">
    <property type="protein sequence ID" value="OZI77298.1"/>
    <property type="molecule type" value="Genomic_DNA"/>
</dbReference>
<keyword evidence="2" id="KW-0732">Signal</keyword>
<dbReference type="InterPro" id="IPR042100">
    <property type="entry name" value="Bug_dom1"/>
</dbReference>
<protein>
    <recommendedName>
        <fullName evidence="5">ABC transporter substrate-binding protein</fullName>
    </recommendedName>
</protein>
<dbReference type="Gene3D" id="3.40.190.150">
    <property type="entry name" value="Bordetella uptake gene, domain 1"/>
    <property type="match status" value="1"/>
</dbReference>
<evidence type="ECO:0008006" key="5">
    <source>
        <dbReference type="Google" id="ProtNLM"/>
    </source>
</evidence>
<sequence length="325" mass="34329">MTLKLVKKLFIGACMSLAVMSTAHAETKDRFGGPIKLLVGFPAGGAGDTIARLIAEKLTSSLGATVIVENKPGAGGRIAAEVLKNAPNDGRTILITPLAPMVIAPLTFNKLHYNPDKDFVPVAGLVKFPLTIATGANSPYSTLPELIAWYKANPSQTSFGTSATGSQLHFLGLMLSQAAKVDLTHVAYQGGAPLVTDLMGGHIPAAIDQFPLELYRNGKIRLLASSGATRSPLIPDVPTFKEQGYPGVEGEAWFGAFMQANTPPAVVQQVSEALASAVQQPDVKQKLMQAGMEPTGLKAPEFAAQVREDQARWKPVIEASGFRGD</sequence>
<dbReference type="RefSeq" id="WP_094809805.1">
    <property type="nucleotide sequence ID" value="NZ_NEVU01000001.1"/>
</dbReference>
<dbReference type="OrthoDB" id="8686127at2"/>
<dbReference type="PIRSF" id="PIRSF017082">
    <property type="entry name" value="YflP"/>
    <property type="match status" value="1"/>
</dbReference>
<feature type="signal peptide" evidence="2">
    <location>
        <begin position="1"/>
        <end position="25"/>
    </location>
</feature>
<dbReference type="Proteomes" id="UP000216429">
    <property type="component" value="Unassembled WGS sequence"/>
</dbReference>
<accession>A0A261VT63</accession>
<keyword evidence="4" id="KW-1185">Reference proteome</keyword>
<dbReference type="Pfam" id="PF03401">
    <property type="entry name" value="TctC"/>
    <property type="match status" value="1"/>
</dbReference>
<evidence type="ECO:0000313" key="4">
    <source>
        <dbReference type="Proteomes" id="UP000216429"/>
    </source>
</evidence>
<dbReference type="CDD" id="cd13579">
    <property type="entry name" value="PBP2_Bug_NagM"/>
    <property type="match status" value="1"/>
</dbReference>
<organism evidence="3 4">
    <name type="scientific">Bordetella genomosp. 12</name>
    <dbReference type="NCBI Taxonomy" id="463035"/>
    <lineage>
        <taxon>Bacteria</taxon>
        <taxon>Pseudomonadati</taxon>
        <taxon>Pseudomonadota</taxon>
        <taxon>Betaproteobacteria</taxon>
        <taxon>Burkholderiales</taxon>
        <taxon>Alcaligenaceae</taxon>
        <taxon>Bordetella</taxon>
    </lineage>
</organism>
<name>A0A261VT63_9BORD</name>
<proteinExistence type="inferred from homology"/>
<gene>
    <name evidence="3" type="ORF">CAL22_01740</name>
</gene>
<evidence type="ECO:0000256" key="2">
    <source>
        <dbReference type="SAM" id="SignalP"/>
    </source>
</evidence>
<evidence type="ECO:0000256" key="1">
    <source>
        <dbReference type="ARBA" id="ARBA00006987"/>
    </source>
</evidence>
<dbReference type="Gene3D" id="3.40.190.10">
    <property type="entry name" value="Periplasmic binding protein-like II"/>
    <property type="match status" value="1"/>
</dbReference>
<comment type="caution">
    <text evidence="3">The sequence shown here is derived from an EMBL/GenBank/DDBJ whole genome shotgun (WGS) entry which is preliminary data.</text>
</comment>
<dbReference type="AlphaFoldDB" id="A0A261VT63"/>
<comment type="similarity">
    <text evidence="1">Belongs to the UPF0065 (bug) family.</text>
</comment>
<feature type="chain" id="PRO_5013306194" description="ABC transporter substrate-binding protein" evidence="2">
    <location>
        <begin position="26"/>
        <end position="325"/>
    </location>
</feature>
<dbReference type="InterPro" id="IPR005064">
    <property type="entry name" value="BUG"/>
</dbReference>